<dbReference type="AlphaFoldDB" id="A0A7J4XF64"/>
<gene>
    <name evidence="1" type="ORF">F3F73_17470</name>
</gene>
<dbReference type="EMBL" id="VWMK01000019">
    <property type="protein sequence ID" value="KAA3760664.1"/>
    <property type="molecule type" value="Genomic_DNA"/>
</dbReference>
<evidence type="ECO:0000313" key="2">
    <source>
        <dbReference type="Proteomes" id="UP000422221"/>
    </source>
</evidence>
<accession>A0A7J4XF64</accession>
<proteinExistence type="predicted"/>
<dbReference type="Proteomes" id="UP000422221">
    <property type="component" value="Unassembled WGS sequence"/>
</dbReference>
<reference evidence="1 2" key="1">
    <citation type="journal article" date="2019" name="Nat. Med.">
        <title>A library of human gut bacterial isolates paired with longitudinal multiomics data enables mechanistic microbiome research.</title>
        <authorList>
            <person name="Poyet M."/>
            <person name="Groussin M."/>
            <person name="Gibbons S.M."/>
            <person name="Avila-Pacheco J."/>
            <person name="Jiang X."/>
            <person name="Kearney S.M."/>
            <person name="Perrotta A.R."/>
            <person name="Berdy B."/>
            <person name="Zhao S."/>
            <person name="Lieberman T.D."/>
            <person name="Swanson P.K."/>
            <person name="Smith M."/>
            <person name="Roesemann S."/>
            <person name="Alexander J.E."/>
            <person name="Rich S.A."/>
            <person name="Livny J."/>
            <person name="Vlamakis H."/>
            <person name="Clish C."/>
            <person name="Bullock K."/>
            <person name="Deik A."/>
            <person name="Scott J."/>
            <person name="Pierce K.A."/>
            <person name="Xavier R.J."/>
            <person name="Alm E.J."/>
        </authorList>
    </citation>
    <scope>NUCLEOTIDE SEQUENCE [LARGE SCALE GENOMIC DNA]</scope>
    <source>
        <strain evidence="1 2">BIOML-A10</strain>
    </source>
</reference>
<comment type="caution">
    <text evidence="1">The sequence shown here is derived from an EMBL/GenBank/DDBJ whole genome shotgun (WGS) entry which is preliminary data.</text>
</comment>
<protein>
    <submittedName>
        <fullName evidence="1">Uncharacterized protein</fullName>
    </submittedName>
</protein>
<name>A0A7J4XF64_9BACE</name>
<sequence>MLGSVPLRGTVRNSTGNHKKLYGKSKFLHKERFFTLVGYGVLLVTECEKVGYKPEFVINSIAVVDDGELSVVLLIVFRAI</sequence>
<organism evidence="1 2">
    <name type="scientific">Bacteroides salyersiae</name>
    <dbReference type="NCBI Taxonomy" id="291644"/>
    <lineage>
        <taxon>Bacteria</taxon>
        <taxon>Pseudomonadati</taxon>
        <taxon>Bacteroidota</taxon>
        <taxon>Bacteroidia</taxon>
        <taxon>Bacteroidales</taxon>
        <taxon>Bacteroidaceae</taxon>
        <taxon>Bacteroides</taxon>
    </lineage>
</organism>
<evidence type="ECO:0000313" key="1">
    <source>
        <dbReference type="EMBL" id="KAA3760664.1"/>
    </source>
</evidence>